<feature type="domain" description="BHLH" evidence="5">
    <location>
        <begin position="173"/>
        <end position="238"/>
    </location>
</feature>
<proteinExistence type="predicted"/>
<evidence type="ECO:0000256" key="1">
    <source>
        <dbReference type="ARBA" id="ARBA00004123"/>
    </source>
</evidence>
<comment type="subcellular location">
    <subcellularLocation>
        <location evidence="1">Nucleus</location>
    </subcellularLocation>
</comment>
<dbReference type="Pfam" id="PF00010">
    <property type="entry name" value="HLH"/>
    <property type="match status" value="1"/>
</dbReference>
<sequence length="262" mass="29903">MATITTDNTRLKLKNPTEYHLLASSQHFLQQQPEDLDYYTTAQGQFLSPGSHSPPLQDFEDTESFINGSTIGNMMIQQQQPYFFPNHESPSDYSSSVDFLSHPQPSSFLMYFHQEQNLSAPAHTGYNNPLLSSSSSQLNMAAYHQPPDNGPHSLEEYESIQINHQLLSEKKRRRRESHNAVERRRRENINDRIQELGTMLPDTMLEELASSVNVNGGNNNKPNKGAILRKSVDHIRILQQEVTNHKLRIYELQRQLAGLSSS</sequence>
<comment type="caution">
    <text evidence="6">The sequence shown here is derived from an EMBL/GenBank/DDBJ whole genome shotgun (WGS) entry which is preliminary data.</text>
</comment>
<evidence type="ECO:0000259" key="5">
    <source>
        <dbReference type="PROSITE" id="PS50888"/>
    </source>
</evidence>
<dbReference type="PANTHER" id="PTHR46117:SF3">
    <property type="entry name" value="FI24210P1"/>
    <property type="match status" value="1"/>
</dbReference>
<dbReference type="InterPro" id="IPR051732">
    <property type="entry name" value="USF"/>
</dbReference>
<dbReference type="PANTHER" id="PTHR46117">
    <property type="entry name" value="FI24210P1"/>
    <property type="match status" value="1"/>
</dbReference>
<protein>
    <recommendedName>
        <fullName evidence="5">BHLH domain-containing protein</fullName>
    </recommendedName>
</protein>
<keyword evidence="7" id="KW-1185">Reference proteome</keyword>
<evidence type="ECO:0000256" key="4">
    <source>
        <dbReference type="ARBA" id="ARBA00023242"/>
    </source>
</evidence>
<evidence type="ECO:0000313" key="6">
    <source>
        <dbReference type="EMBL" id="GAA5810342.1"/>
    </source>
</evidence>
<keyword evidence="2" id="KW-0805">Transcription regulation</keyword>
<gene>
    <name evidence="6" type="ORF">MFLAVUS_003763</name>
</gene>
<keyword evidence="4" id="KW-0539">Nucleus</keyword>
<dbReference type="PROSITE" id="PS50888">
    <property type="entry name" value="BHLH"/>
    <property type="match status" value="1"/>
</dbReference>
<accession>A0ABP9YU02</accession>
<dbReference type="Proteomes" id="UP001473302">
    <property type="component" value="Unassembled WGS sequence"/>
</dbReference>
<organism evidence="6 7">
    <name type="scientific">Mucor flavus</name>
    <dbReference type="NCBI Taxonomy" id="439312"/>
    <lineage>
        <taxon>Eukaryota</taxon>
        <taxon>Fungi</taxon>
        <taxon>Fungi incertae sedis</taxon>
        <taxon>Mucoromycota</taxon>
        <taxon>Mucoromycotina</taxon>
        <taxon>Mucoromycetes</taxon>
        <taxon>Mucorales</taxon>
        <taxon>Mucorineae</taxon>
        <taxon>Mucoraceae</taxon>
        <taxon>Mucor</taxon>
    </lineage>
</organism>
<reference evidence="6 7" key="1">
    <citation type="submission" date="2024-04" db="EMBL/GenBank/DDBJ databases">
        <title>genome sequences of Mucor flavus KT1a and Helicostylum pulchrum KT1b strains isolated from the surface of a dry-aged beef.</title>
        <authorList>
            <person name="Toyotome T."/>
            <person name="Hosono M."/>
            <person name="Torimaru M."/>
            <person name="Fukuda K."/>
            <person name="Mikami N."/>
        </authorList>
    </citation>
    <scope>NUCLEOTIDE SEQUENCE [LARGE SCALE GENOMIC DNA]</scope>
    <source>
        <strain evidence="6 7">KT1a</strain>
    </source>
</reference>
<evidence type="ECO:0000256" key="3">
    <source>
        <dbReference type="ARBA" id="ARBA00023163"/>
    </source>
</evidence>
<dbReference type="InterPro" id="IPR011598">
    <property type="entry name" value="bHLH_dom"/>
</dbReference>
<dbReference type="Gene3D" id="4.10.280.10">
    <property type="entry name" value="Helix-loop-helix DNA-binding domain"/>
    <property type="match status" value="1"/>
</dbReference>
<dbReference type="EMBL" id="BAABUK010000007">
    <property type="protein sequence ID" value="GAA5810342.1"/>
    <property type="molecule type" value="Genomic_DNA"/>
</dbReference>
<evidence type="ECO:0000256" key="2">
    <source>
        <dbReference type="ARBA" id="ARBA00023015"/>
    </source>
</evidence>
<name>A0ABP9YU02_9FUNG</name>
<dbReference type="SMART" id="SM00353">
    <property type="entry name" value="HLH"/>
    <property type="match status" value="1"/>
</dbReference>
<dbReference type="SUPFAM" id="SSF47459">
    <property type="entry name" value="HLH, helix-loop-helix DNA-binding domain"/>
    <property type="match status" value="1"/>
</dbReference>
<dbReference type="InterPro" id="IPR036638">
    <property type="entry name" value="HLH_DNA-bd_sf"/>
</dbReference>
<evidence type="ECO:0000313" key="7">
    <source>
        <dbReference type="Proteomes" id="UP001473302"/>
    </source>
</evidence>
<keyword evidence="3" id="KW-0804">Transcription</keyword>